<dbReference type="GO" id="GO:0003677">
    <property type="term" value="F:DNA binding"/>
    <property type="evidence" value="ECO:0007669"/>
    <property type="project" value="UniProtKB-KW"/>
</dbReference>
<keyword evidence="2" id="KW-0805">Transcription regulation</keyword>
<evidence type="ECO:0000256" key="4">
    <source>
        <dbReference type="ARBA" id="ARBA00023163"/>
    </source>
</evidence>
<feature type="domain" description="Transcription factor CBF/NF-Y/archaeal histone" evidence="9">
    <location>
        <begin position="226"/>
        <end position="288"/>
    </location>
</feature>
<keyword evidence="11" id="KW-1185">Reference proteome</keyword>
<evidence type="ECO:0000259" key="9">
    <source>
        <dbReference type="Pfam" id="PF00808"/>
    </source>
</evidence>
<comment type="caution">
    <text evidence="10">The sequence shown here is derived from an EMBL/GenBank/DDBJ whole genome shotgun (WGS) entry which is preliminary data.</text>
</comment>
<dbReference type="CDD" id="cd22908">
    <property type="entry name" value="HFD_NFYC-like"/>
    <property type="match status" value="1"/>
</dbReference>
<evidence type="ECO:0000256" key="8">
    <source>
        <dbReference type="ARBA" id="ARBA00059992"/>
    </source>
</evidence>
<reference evidence="10 11" key="1">
    <citation type="journal article" date="2022" name="Nat. Plants">
        <title>Genomes of leafy and leafless Platanthera orchids illuminate the evolution of mycoheterotrophy.</title>
        <authorList>
            <person name="Li M.H."/>
            <person name="Liu K.W."/>
            <person name="Li Z."/>
            <person name="Lu H.C."/>
            <person name="Ye Q.L."/>
            <person name="Zhang D."/>
            <person name="Wang J.Y."/>
            <person name="Li Y.F."/>
            <person name="Zhong Z.M."/>
            <person name="Liu X."/>
            <person name="Yu X."/>
            <person name="Liu D.K."/>
            <person name="Tu X.D."/>
            <person name="Liu B."/>
            <person name="Hao Y."/>
            <person name="Liao X.Y."/>
            <person name="Jiang Y.T."/>
            <person name="Sun W.H."/>
            <person name="Chen J."/>
            <person name="Chen Y.Q."/>
            <person name="Ai Y."/>
            <person name="Zhai J.W."/>
            <person name="Wu S.S."/>
            <person name="Zhou Z."/>
            <person name="Hsiao Y.Y."/>
            <person name="Wu W.L."/>
            <person name="Chen Y.Y."/>
            <person name="Lin Y.F."/>
            <person name="Hsu J.L."/>
            <person name="Li C.Y."/>
            <person name="Wang Z.W."/>
            <person name="Zhao X."/>
            <person name="Zhong W.Y."/>
            <person name="Ma X.K."/>
            <person name="Ma L."/>
            <person name="Huang J."/>
            <person name="Chen G.Z."/>
            <person name="Huang M.Z."/>
            <person name="Huang L."/>
            <person name="Peng D.H."/>
            <person name="Luo Y.B."/>
            <person name="Zou S.Q."/>
            <person name="Chen S.P."/>
            <person name="Lan S."/>
            <person name="Tsai W.C."/>
            <person name="Van de Peer Y."/>
            <person name="Liu Z.J."/>
        </authorList>
    </citation>
    <scope>NUCLEOTIDE SEQUENCE [LARGE SCALE GENOMIC DNA]</scope>
    <source>
        <strain evidence="10">Lor287</strain>
    </source>
</reference>
<comment type="function">
    <text evidence="8">Stimulates the transcription of various genes by recognizing and binding to a CCAAT motif in promoters.</text>
</comment>
<evidence type="ECO:0000256" key="5">
    <source>
        <dbReference type="ARBA" id="ARBA00023242"/>
    </source>
</evidence>
<evidence type="ECO:0000313" key="10">
    <source>
        <dbReference type="EMBL" id="KAK8947080.1"/>
    </source>
</evidence>
<keyword evidence="5" id="KW-0539">Nucleus</keyword>
<evidence type="ECO:0000256" key="2">
    <source>
        <dbReference type="ARBA" id="ARBA00023015"/>
    </source>
</evidence>
<dbReference type="EMBL" id="JBBWWQ010000005">
    <property type="protein sequence ID" value="KAK8947080.1"/>
    <property type="molecule type" value="Genomic_DNA"/>
</dbReference>
<dbReference type="InterPro" id="IPR009072">
    <property type="entry name" value="Histone-fold"/>
</dbReference>
<comment type="subcellular location">
    <subcellularLocation>
        <location evidence="1">Nucleus</location>
    </subcellularLocation>
</comment>
<keyword evidence="3" id="KW-0238">DNA-binding</keyword>
<gene>
    <name evidence="10" type="primary">NFYC2</name>
    <name evidence="10" type="ORF">KSP39_PZI006938</name>
</gene>
<dbReference type="InterPro" id="IPR050568">
    <property type="entry name" value="Transcr_DNA_Rep_Reg"/>
</dbReference>
<comment type="similarity">
    <text evidence="7">Belongs to the NFYC/HAP5 subunit family.</text>
</comment>
<dbReference type="AlphaFoldDB" id="A0AAP0BRU5"/>
<dbReference type="SUPFAM" id="SSF47113">
    <property type="entry name" value="Histone-fold"/>
    <property type="match status" value="1"/>
</dbReference>
<sequence length="364" mass="41075">MPPPSDCDGAPVAVRSVGNHPLTHHFSGGARHDPPPEAIKGPPWAPLFSPFLFSASFSSSSAGKPTFLLPDCRRRPRKRRFMEIGDEIQARSKFHCLEFSSFHSIFTLQWFYGLLCRVFVFELKICTIGLADERDQLPQNALEAPFRHRPLLSTPVLRYNPMIAGVPPLLFNGFLRQLDDRLTRQYPYRFVPHHPSLHPPSRRPAGTAKSLMQKIRATADFRYNCLPLARIKRIMKSDREVKMIAAETPSLFSRACEMFILDLTHLSWLQTQCGKRQTMQRSDVAVAISKSEMHDFLAGIITVDGTEEAPAPAPLPAPAPVFEELIESIPPHLCEDHPNFGSLMMDMGHVEQHHGGAGRDMEWR</sequence>
<organism evidence="10 11">
    <name type="scientific">Platanthera zijinensis</name>
    <dbReference type="NCBI Taxonomy" id="2320716"/>
    <lineage>
        <taxon>Eukaryota</taxon>
        <taxon>Viridiplantae</taxon>
        <taxon>Streptophyta</taxon>
        <taxon>Embryophyta</taxon>
        <taxon>Tracheophyta</taxon>
        <taxon>Spermatophyta</taxon>
        <taxon>Magnoliopsida</taxon>
        <taxon>Liliopsida</taxon>
        <taxon>Asparagales</taxon>
        <taxon>Orchidaceae</taxon>
        <taxon>Orchidoideae</taxon>
        <taxon>Orchideae</taxon>
        <taxon>Orchidinae</taxon>
        <taxon>Platanthera</taxon>
    </lineage>
</organism>
<accession>A0AAP0BRU5</accession>
<evidence type="ECO:0000256" key="6">
    <source>
        <dbReference type="ARBA" id="ARBA00025911"/>
    </source>
</evidence>
<evidence type="ECO:0000256" key="1">
    <source>
        <dbReference type="ARBA" id="ARBA00004123"/>
    </source>
</evidence>
<name>A0AAP0BRU5_9ASPA</name>
<dbReference type="Pfam" id="PF00808">
    <property type="entry name" value="CBFD_NFYB_HMF"/>
    <property type="match status" value="1"/>
</dbReference>
<dbReference type="Gene3D" id="1.10.20.10">
    <property type="entry name" value="Histone, subunit A"/>
    <property type="match status" value="1"/>
</dbReference>
<dbReference type="PANTHER" id="PTHR10252">
    <property type="entry name" value="HISTONE-LIKE TRANSCRIPTION FACTOR CCAAT-RELATED"/>
    <property type="match status" value="1"/>
</dbReference>
<dbReference type="FunFam" id="1.10.20.10:FF:000062">
    <property type="entry name" value="Nuclear transcription factor Y subunit C"/>
    <property type="match status" value="1"/>
</dbReference>
<dbReference type="InterPro" id="IPR003958">
    <property type="entry name" value="CBFA_NFYB_domain"/>
</dbReference>
<evidence type="ECO:0000313" key="11">
    <source>
        <dbReference type="Proteomes" id="UP001418222"/>
    </source>
</evidence>
<dbReference type="Proteomes" id="UP001418222">
    <property type="component" value="Unassembled WGS sequence"/>
</dbReference>
<proteinExistence type="inferred from homology"/>
<comment type="subunit">
    <text evidence="6">Heterotrimeric transcription factor composed of three components, NF-YA, NF-YB and NF-YC. NF-YB and NF-YC must interact and dimerize for NF-YA association and DNA binding.</text>
</comment>
<keyword evidence="4" id="KW-0804">Transcription</keyword>
<evidence type="ECO:0000256" key="3">
    <source>
        <dbReference type="ARBA" id="ARBA00023125"/>
    </source>
</evidence>
<evidence type="ECO:0000256" key="7">
    <source>
        <dbReference type="ARBA" id="ARBA00038129"/>
    </source>
</evidence>
<dbReference type="GO" id="GO:0046982">
    <property type="term" value="F:protein heterodimerization activity"/>
    <property type="evidence" value="ECO:0007669"/>
    <property type="project" value="InterPro"/>
</dbReference>
<dbReference type="GO" id="GO:0005634">
    <property type="term" value="C:nucleus"/>
    <property type="evidence" value="ECO:0007669"/>
    <property type="project" value="UniProtKB-SubCell"/>
</dbReference>
<protein>
    <submittedName>
        <fullName evidence="10">Nuclear transcription factor Y subunit C-2</fullName>
    </submittedName>
</protein>